<evidence type="ECO:0000313" key="2">
    <source>
        <dbReference type="Proteomes" id="UP000034491"/>
    </source>
</evidence>
<keyword evidence="2" id="KW-1185">Reference proteome</keyword>
<dbReference type="RefSeq" id="WP_046502439.1">
    <property type="nucleotide sequence ID" value="NZ_CBDDLU010000016.1"/>
</dbReference>
<dbReference type="Proteomes" id="UP000034491">
    <property type="component" value="Unassembled WGS sequence"/>
</dbReference>
<name>A0A0M2RDW5_9PROT</name>
<dbReference type="EMBL" id="LANI01000002">
    <property type="protein sequence ID" value="KKJ78180.1"/>
    <property type="molecule type" value="Genomic_DNA"/>
</dbReference>
<reference evidence="1 2" key="1">
    <citation type="submission" date="2015-03" db="EMBL/GenBank/DDBJ databases">
        <title>Genome sequence of Kiloniella sp. P1-1, isolated from the gut microflora of Pacific white shrimp, Penaeus vannamei.</title>
        <authorList>
            <person name="Shao Z."/>
            <person name="Wang L."/>
            <person name="Li X."/>
        </authorList>
    </citation>
    <scope>NUCLEOTIDE SEQUENCE [LARGE SCALE GENOMIC DNA]</scope>
    <source>
        <strain evidence="1 2">P1-1</strain>
    </source>
</reference>
<proteinExistence type="predicted"/>
<protein>
    <submittedName>
        <fullName evidence="1">Uncharacterized protein</fullName>
    </submittedName>
</protein>
<dbReference type="OrthoDB" id="9925505at2"/>
<evidence type="ECO:0000313" key="1">
    <source>
        <dbReference type="EMBL" id="KKJ78180.1"/>
    </source>
</evidence>
<comment type="caution">
    <text evidence="1">The sequence shown here is derived from an EMBL/GenBank/DDBJ whole genome shotgun (WGS) entry which is preliminary data.</text>
</comment>
<sequence>MKEVKSLNDNKTPKDIDNAMLELEKAYLQISENLKMDPKNKQVYERSIAAIQDAKNIIEKMKDHYGVARYYPKEQD</sequence>
<organism evidence="1 2">
    <name type="scientific">Kiloniella litopenaei</name>
    <dbReference type="NCBI Taxonomy" id="1549748"/>
    <lineage>
        <taxon>Bacteria</taxon>
        <taxon>Pseudomonadati</taxon>
        <taxon>Pseudomonadota</taxon>
        <taxon>Alphaproteobacteria</taxon>
        <taxon>Rhodospirillales</taxon>
        <taxon>Kiloniellaceae</taxon>
        <taxon>Kiloniella</taxon>
    </lineage>
</organism>
<accession>A0A0M2RDW5</accession>
<dbReference type="AlphaFoldDB" id="A0A0M2RDW5"/>
<gene>
    <name evidence="1" type="ORF">WH95_02215</name>
</gene>